<proteinExistence type="predicted"/>
<evidence type="ECO:0000313" key="2">
    <source>
        <dbReference type="EMBL" id="ATL69246.1"/>
    </source>
</evidence>
<dbReference type="SUPFAM" id="SSF52777">
    <property type="entry name" value="CoA-dependent acyltransferases"/>
    <property type="match status" value="2"/>
</dbReference>
<dbReference type="InterPro" id="IPR023213">
    <property type="entry name" value="CAT-like_dom_sf"/>
</dbReference>
<dbReference type="GO" id="GO:0044550">
    <property type="term" value="P:secondary metabolite biosynthetic process"/>
    <property type="evidence" value="ECO:0007669"/>
    <property type="project" value="TreeGrafter"/>
</dbReference>
<dbReference type="EMBL" id="CP023778">
    <property type="protein sequence ID" value="ATL69246.1"/>
    <property type="molecule type" value="Genomic_DNA"/>
</dbReference>
<dbReference type="PANTHER" id="PTHR45527:SF1">
    <property type="entry name" value="FATTY ACID SYNTHASE"/>
    <property type="match status" value="1"/>
</dbReference>
<dbReference type="Gene3D" id="3.30.559.10">
    <property type="entry name" value="Chloramphenicol acetyltransferase-like domain"/>
    <property type="match status" value="1"/>
</dbReference>
<reference evidence="2 3" key="1">
    <citation type="submission" date="2017-10" db="EMBL/GenBank/DDBJ databases">
        <title>Comparative genomics between pathogenic Norcardia.</title>
        <authorList>
            <person name="Zeng L."/>
        </authorList>
    </citation>
    <scope>NUCLEOTIDE SEQUENCE [LARGE SCALE GENOMIC DNA]</scope>
    <source>
        <strain evidence="2 3">NC_YFY_NT001</strain>
    </source>
</reference>
<dbReference type="Pfam" id="PF00668">
    <property type="entry name" value="Condensation"/>
    <property type="match status" value="1"/>
</dbReference>
<dbReference type="GO" id="GO:0043041">
    <property type="term" value="P:amino acid activation for nonribosomal peptide biosynthetic process"/>
    <property type="evidence" value="ECO:0007669"/>
    <property type="project" value="TreeGrafter"/>
</dbReference>
<evidence type="ECO:0000259" key="1">
    <source>
        <dbReference type="Pfam" id="PF00668"/>
    </source>
</evidence>
<dbReference type="Gene3D" id="3.30.559.30">
    <property type="entry name" value="Nonribosomal peptide synthetase, condensation domain"/>
    <property type="match status" value="1"/>
</dbReference>
<gene>
    <name evidence="2" type="ORF">CRH09_26800</name>
</gene>
<dbReference type="AlphaFoldDB" id="A0A291RNV6"/>
<evidence type="ECO:0000313" key="3">
    <source>
        <dbReference type="Proteomes" id="UP000221961"/>
    </source>
</evidence>
<dbReference type="GO" id="GO:0003824">
    <property type="term" value="F:catalytic activity"/>
    <property type="evidence" value="ECO:0007669"/>
    <property type="project" value="InterPro"/>
</dbReference>
<dbReference type="GO" id="GO:0031177">
    <property type="term" value="F:phosphopantetheine binding"/>
    <property type="evidence" value="ECO:0007669"/>
    <property type="project" value="TreeGrafter"/>
</dbReference>
<dbReference type="PANTHER" id="PTHR45527">
    <property type="entry name" value="NONRIBOSOMAL PEPTIDE SYNTHETASE"/>
    <property type="match status" value="1"/>
</dbReference>
<dbReference type="GO" id="GO:0005737">
    <property type="term" value="C:cytoplasm"/>
    <property type="evidence" value="ECO:0007669"/>
    <property type="project" value="TreeGrafter"/>
</dbReference>
<dbReference type="Proteomes" id="UP000221961">
    <property type="component" value="Chromosome"/>
</dbReference>
<feature type="domain" description="Condensation" evidence="1">
    <location>
        <begin position="64"/>
        <end position="380"/>
    </location>
</feature>
<name>A0A291RNV6_9NOCA</name>
<dbReference type="GO" id="GO:0008610">
    <property type="term" value="P:lipid biosynthetic process"/>
    <property type="evidence" value="ECO:0007669"/>
    <property type="project" value="UniProtKB-ARBA"/>
</dbReference>
<organism evidence="2 3">
    <name type="scientific">Nocardia terpenica</name>
    <dbReference type="NCBI Taxonomy" id="455432"/>
    <lineage>
        <taxon>Bacteria</taxon>
        <taxon>Bacillati</taxon>
        <taxon>Actinomycetota</taxon>
        <taxon>Actinomycetes</taxon>
        <taxon>Mycobacteriales</taxon>
        <taxon>Nocardiaceae</taxon>
        <taxon>Nocardia</taxon>
    </lineage>
</organism>
<sequence>MMEYTPLSDFGIRPGILTLWTAVLRPGRDWSSDDRPLTSAHEKYYHSFDSTDRNPGRGRWIGTIFEMDAPFDAQVVRDLLWVWHARHEGLRTTAVEASDSPGRLTRSTCAGSDVDIVHERVSDVFTSAELNDRLNAELESRLSPLRWPHCLAATIEHRDTGNFTLLVGADHSVMDAYSQVLIVTELRALYRALLDGAALYGSDVYGSAADYALLEREAAAALTAESPPVALWREFLDAADRMFPRFQPSVPHVDEVGGPPQTSVSRWLLTDAEATAIDAAVTALGYRATTAVFAALALASNRLSGAADFRTIMPMATRPDARWSESVGWFVNIVPVWIPVNGDADLSTALAATDTALRRARSATTAPAQRILEILEVADEPRFAVSFVDIRRLHDDELITALRGRALRSHSYSSEEVYFWIVRAAKGINISARFPPACRAIAHRFIEEFTAILRACGTEISPTGDAAVLSATNTGAA</sequence>
<protein>
    <recommendedName>
        <fullName evidence="1">Condensation domain-containing protein</fullName>
    </recommendedName>
</protein>
<dbReference type="InterPro" id="IPR001242">
    <property type="entry name" value="Condensation_dom"/>
</dbReference>
<dbReference type="KEGG" id="ntp:CRH09_26800"/>
<accession>A0A291RNV6</accession>